<feature type="region of interest" description="Disordered" evidence="1">
    <location>
        <begin position="75"/>
        <end position="98"/>
    </location>
</feature>
<keyword evidence="3" id="KW-1185">Reference proteome</keyword>
<name>A0A9D4TJY3_CHLVU</name>
<organism evidence="2 3">
    <name type="scientific">Chlorella vulgaris</name>
    <name type="common">Green alga</name>
    <dbReference type="NCBI Taxonomy" id="3077"/>
    <lineage>
        <taxon>Eukaryota</taxon>
        <taxon>Viridiplantae</taxon>
        <taxon>Chlorophyta</taxon>
        <taxon>core chlorophytes</taxon>
        <taxon>Trebouxiophyceae</taxon>
        <taxon>Chlorellales</taxon>
        <taxon>Chlorellaceae</taxon>
        <taxon>Chlorella clade</taxon>
        <taxon>Chlorella</taxon>
    </lineage>
</organism>
<evidence type="ECO:0000256" key="1">
    <source>
        <dbReference type="SAM" id="MobiDB-lite"/>
    </source>
</evidence>
<gene>
    <name evidence="2" type="ORF">D9Q98_010288</name>
</gene>
<protein>
    <submittedName>
        <fullName evidence="2">Uncharacterized protein</fullName>
    </submittedName>
</protein>
<dbReference type="Proteomes" id="UP001055712">
    <property type="component" value="Unassembled WGS sequence"/>
</dbReference>
<proteinExistence type="predicted"/>
<reference evidence="2" key="2">
    <citation type="submission" date="2020-11" db="EMBL/GenBank/DDBJ databases">
        <authorList>
            <person name="Cecchin M."/>
            <person name="Marcolungo L."/>
            <person name="Rossato M."/>
            <person name="Girolomoni L."/>
            <person name="Cosentino E."/>
            <person name="Cuine S."/>
            <person name="Li-Beisson Y."/>
            <person name="Delledonne M."/>
            <person name="Ballottari M."/>
        </authorList>
    </citation>
    <scope>NUCLEOTIDE SEQUENCE</scope>
    <source>
        <strain evidence="2">211/11P</strain>
        <tissue evidence="2">Whole cell</tissue>
    </source>
</reference>
<sequence>MQGISPPSAVLQHAPSKSAAAVRSAGRPLWHIALPAWRLSSGGGELRGAAIVRALPQGSLRLGSSSRWTCTCSVAGSSEGGDSLQPKQRGRPKSEAPAYDSQQLLHSLGLNGSPAELRRSMIQLQSGTRQQGVLQHAAAVAAHLRDLGLEQQLLEELFVRCPELFSWPPEERAEGLFSELMSSGLTAAEAARCFVAVPQAARNSSLGGTIAVVDEILSHSQDSNRGVKPKVPAAERTAAAMLRADPSSVQVLFTDATKLRQQCDGLVSLGCSPAAVAKLLWSSPPLLCCTADSVAQLEQAADVLHDELGLAPEMVLELVASNAPSWMNSSQDTLRRRAAALAEEFGRHEAASIVVRSVGSLGCDTSVWQRNLLYIAACGVGNARAVLLKCPRLLQFNHAAPDFVARRLLLQQCTGLSAAQLYQQHAAYLLLIKLEQLALRLQYVEHRLSLLDDSQQQARRVIWPWNLSRLTYSLEGFLVALGSSQQEWDAFTAARPAGSGPVWEWVEQEAGAEVQRLAGVLPPELQQAAAGVRPQYKSRRAGTLKL</sequence>
<accession>A0A9D4TJY3</accession>
<dbReference type="InterPro" id="IPR038538">
    <property type="entry name" value="MTERF_sf"/>
</dbReference>
<evidence type="ECO:0000313" key="2">
    <source>
        <dbReference type="EMBL" id="KAI3427372.1"/>
    </source>
</evidence>
<comment type="caution">
    <text evidence="2">The sequence shown here is derived from an EMBL/GenBank/DDBJ whole genome shotgun (WGS) entry which is preliminary data.</text>
</comment>
<evidence type="ECO:0000313" key="3">
    <source>
        <dbReference type="Proteomes" id="UP001055712"/>
    </source>
</evidence>
<dbReference type="EMBL" id="SIDB01000010">
    <property type="protein sequence ID" value="KAI3427372.1"/>
    <property type="molecule type" value="Genomic_DNA"/>
</dbReference>
<dbReference type="Gene3D" id="1.25.70.10">
    <property type="entry name" value="Transcription termination factor 3, mitochondrial"/>
    <property type="match status" value="1"/>
</dbReference>
<dbReference type="OrthoDB" id="520817at2759"/>
<dbReference type="AlphaFoldDB" id="A0A9D4TJY3"/>
<reference evidence="2" key="1">
    <citation type="journal article" date="2019" name="Plant J.">
        <title>Chlorella vulgaris genome assembly and annotation reveals the molecular basis for metabolic acclimation to high light conditions.</title>
        <authorList>
            <person name="Cecchin M."/>
            <person name="Marcolungo L."/>
            <person name="Rossato M."/>
            <person name="Girolomoni L."/>
            <person name="Cosentino E."/>
            <person name="Cuine S."/>
            <person name="Li-Beisson Y."/>
            <person name="Delledonne M."/>
            <person name="Ballottari M."/>
        </authorList>
    </citation>
    <scope>NUCLEOTIDE SEQUENCE</scope>
    <source>
        <strain evidence="2">211/11P</strain>
    </source>
</reference>